<keyword evidence="6 10" id="KW-0812">Transmembrane</keyword>
<comment type="subcellular location">
    <subcellularLocation>
        <location evidence="10">Cell inner membrane</location>
    </subcellularLocation>
    <subcellularLocation>
        <location evidence="2">Cell membrane</location>
        <topology evidence="2">Single-pass membrane protein</topology>
    </subcellularLocation>
</comment>
<keyword evidence="12" id="KW-1185">Reference proteome</keyword>
<keyword evidence="8 10" id="KW-1133">Transmembrane helix</keyword>
<keyword evidence="9 10" id="KW-0472">Membrane</keyword>
<evidence type="ECO:0000256" key="6">
    <source>
        <dbReference type="ARBA" id="ARBA00022692"/>
    </source>
</evidence>
<dbReference type="AlphaFoldDB" id="A0A8J3AT63"/>
<evidence type="ECO:0000256" key="9">
    <source>
        <dbReference type="ARBA" id="ARBA00023136"/>
    </source>
</evidence>
<dbReference type="GO" id="GO:0071973">
    <property type="term" value="P:bacterial-type flagellum-dependent cell motility"/>
    <property type="evidence" value="ECO:0007669"/>
    <property type="project" value="InterPro"/>
</dbReference>
<dbReference type="Proteomes" id="UP000642180">
    <property type="component" value="Unassembled WGS sequence"/>
</dbReference>
<evidence type="ECO:0000313" key="12">
    <source>
        <dbReference type="Proteomes" id="UP000642180"/>
    </source>
</evidence>
<dbReference type="GO" id="GO:0005886">
    <property type="term" value="C:plasma membrane"/>
    <property type="evidence" value="ECO:0007669"/>
    <property type="project" value="UniProtKB-SubCell"/>
</dbReference>
<gene>
    <name evidence="11" type="ORF">GCM10008066_12410</name>
</gene>
<evidence type="ECO:0000256" key="3">
    <source>
        <dbReference type="ARBA" id="ARBA00008281"/>
    </source>
</evidence>
<evidence type="ECO:0000256" key="10">
    <source>
        <dbReference type="RuleBase" id="RU364125"/>
    </source>
</evidence>
<dbReference type="RefSeq" id="WP_188380377.1">
    <property type="nucleotide sequence ID" value="NZ_BMDI01000001.1"/>
</dbReference>
<dbReference type="InterPro" id="IPR005503">
    <property type="entry name" value="FliL"/>
</dbReference>
<protein>
    <recommendedName>
        <fullName evidence="10">Flagellar protein FliL</fullName>
    </recommendedName>
</protein>
<comment type="function">
    <text evidence="1 10">Controls the rotational direction of flagella during chemotaxis.</text>
</comment>
<feature type="transmembrane region" description="Helical" evidence="10">
    <location>
        <begin position="16"/>
        <end position="37"/>
    </location>
</feature>
<keyword evidence="5 10" id="KW-0145">Chemotaxis</keyword>
<evidence type="ECO:0000256" key="1">
    <source>
        <dbReference type="ARBA" id="ARBA00002254"/>
    </source>
</evidence>
<evidence type="ECO:0000256" key="7">
    <source>
        <dbReference type="ARBA" id="ARBA00022779"/>
    </source>
</evidence>
<keyword evidence="7 10" id="KW-0283">Flagellar rotation</keyword>
<evidence type="ECO:0000256" key="8">
    <source>
        <dbReference type="ARBA" id="ARBA00022989"/>
    </source>
</evidence>
<proteinExistence type="inferred from homology"/>
<name>A0A8J3AT63_9BURK</name>
<dbReference type="GO" id="GO:0006935">
    <property type="term" value="P:chemotaxis"/>
    <property type="evidence" value="ECO:0007669"/>
    <property type="project" value="UniProtKB-KW"/>
</dbReference>
<evidence type="ECO:0000256" key="4">
    <source>
        <dbReference type="ARBA" id="ARBA00022475"/>
    </source>
</evidence>
<dbReference type="GO" id="GO:0009425">
    <property type="term" value="C:bacterial-type flagellum basal body"/>
    <property type="evidence" value="ECO:0007669"/>
    <property type="project" value="InterPro"/>
</dbReference>
<evidence type="ECO:0000313" key="11">
    <source>
        <dbReference type="EMBL" id="GGI18120.1"/>
    </source>
</evidence>
<accession>A0A8J3AT63</accession>
<evidence type="ECO:0000256" key="2">
    <source>
        <dbReference type="ARBA" id="ARBA00004162"/>
    </source>
</evidence>
<comment type="similarity">
    <text evidence="3 10">Belongs to the FliL family.</text>
</comment>
<sequence length="141" mass="15286">MVTKSKPKATQSDNTAAYILLAIVVIAIAGFMGWMYFQYKERAAAGIAYTSFGPIVVRGSEFSVRTSVSVQSRSGNASAMNEQGKQIEFALQSAFSQLDPRRAKQPDGVAYVQQVARDSVKSAIGPSVEDVLITDFIIQEN</sequence>
<reference evidence="12" key="1">
    <citation type="journal article" date="2019" name="Int. J. Syst. Evol. Microbiol.">
        <title>The Global Catalogue of Microorganisms (GCM) 10K type strain sequencing project: providing services to taxonomists for standard genome sequencing and annotation.</title>
        <authorList>
            <consortium name="The Broad Institute Genomics Platform"/>
            <consortium name="The Broad Institute Genome Sequencing Center for Infectious Disease"/>
            <person name="Wu L."/>
            <person name="Ma J."/>
        </authorList>
    </citation>
    <scope>NUCLEOTIDE SEQUENCE [LARGE SCALE GENOMIC DNA]</scope>
    <source>
        <strain evidence="12">CCM 2767</strain>
    </source>
</reference>
<keyword evidence="4" id="KW-1003">Cell membrane</keyword>
<comment type="caution">
    <text evidence="11">The sequence shown here is derived from an EMBL/GenBank/DDBJ whole genome shotgun (WGS) entry which is preliminary data.</text>
</comment>
<dbReference type="EMBL" id="BMDI01000001">
    <property type="protein sequence ID" value="GGI18120.1"/>
    <property type="molecule type" value="Genomic_DNA"/>
</dbReference>
<keyword evidence="10" id="KW-0997">Cell inner membrane</keyword>
<dbReference type="Pfam" id="PF03748">
    <property type="entry name" value="FliL"/>
    <property type="match status" value="1"/>
</dbReference>
<evidence type="ECO:0000256" key="5">
    <source>
        <dbReference type="ARBA" id="ARBA00022500"/>
    </source>
</evidence>
<organism evidence="11 12">
    <name type="scientific">Oxalicibacterium faecigallinarum</name>
    <dbReference type="NCBI Taxonomy" id="573741"/>
    <lineage>
        <taxon>Bacteria</taxon>
        <taxon>Pseudomonadati</taxon>
        <taxon>Pseudomonadota</taxon>
        <taxon>Betaproteobacteria</taxon>
        <taxon>Burkholderiales</taxon>
        <taxon>Oxalobacteraceae</taxon>
        <taxon>Oxalicibacterium</taxon>
    </lineage>
</organism>